<name>A0A6A6TIY9_9PLEO</name>
<dbReference type="PANTHER" id="PTHR45646">
    <property type="entry name" value="SERINE/THREONINE-PROTEIN KINASE DOA-RELATED"/>
    <property type="match status" value="1"/>
</dbReference>
<protein>
    <submittedName>
        <fullName evidence="8">Kinase-like protein</fullName>
    </submittedName>
</protein>
<dbReference type="Gene3D" id="3.30.200.20">
    <property type="entry name" value="Phosphorylase Kinase, domain 1"/>
    <property type="match status" value="1"/>
</dbReference>
<evidence type="ECO:0000313" key="8">
    <source>
        <dbReference type="EMBL" id="KAF2658923.1"/>
    </source>
</evidence>
<keyword evidence="4 8" id="KW-0418">Kinase</keyword>
<evidence type="ECO:0000313" key="9">
    <source>
        <dbReference type="Proteomes" id="UP000799324"/>
    </source>
</evidence>
<keyword evidence="2" id="KW-0808">Transferase</keyword>
<keyword evidence="3 6" id="KW-0547">Nucleotide-binding</keyword>
<gene>
    <name evidence="8" type="ORF">K491DRAFT_755798</name>
</gene>
<dbReference type="AlphaFoldDB" id="A0A6A6TIY9"/>
<evidence type="ECO:0000256" key="6">
    <source>
        <dbReference type="PROSITE-ProRule" id="PRU10141"/>
    </source>
</evidence>
<reference evidence="8" key="1">
    <citation type="journal article" date="2020" name="Stud. Mycol.">
        <title>101 Dothideomycetes genomes: a test case for predicting lifestyles and emergence of pathogens.</title>
        <authorList>
            <person name="Haridas S."/>
            <person name="Albert R."/>
            <person name="Binder M."/>
            <person name="Bloem J."/>
            <person name="Labutti K."/>
            <person name="Salamov A."/>
            <person name="Andreopoulos B."/>
            <person name="Baker S."/>
            <person name="Barry K."/>
            <person name="Bills G."/>
            <person name="Bluhm B."/>
            <person name="Cannon C."/>
            <person name="Castanera R."/>
            <person name="Culley D."/>
            <person name="Daum C."/>
            <person name="Ezra D."/>
            <person name="Gonzalez J."/>
            <person name="Henrissat B."/>
            <person name="Kuo A."/>
            <person name="Liang C."/>
            <person name="Lipzen A."/>
            <person name="Lutzoni F."/>
            <person name="Magnuson J."/>
            <person name="Mondo S."/>
            <person name="Nolan M."/>
            <person name="Ohm R."/>
            <person name="Pangilinan J."/>
            <person name="Park H.-J."/>
            <person name="Ramirez L."/>
            <person name="Alfaro M."/>
            <person name="Sun H."/>
            <person name="Tritt A."/>
            <person name="Yoshinaga Y."/>
            <person name="Zwiers L.-H."/>
            <person name="Turgeon B."/>
            <person name="Goodwin S."/>
            <person name="Spatafora J."/>
            <person name="Crous P."/>
            <person name="Grigoriev I."/>
        </authorList>
    </citation>
    <scope>NUCLEOTIDE SEQUENCE</scope>
    <source>
        <strain evidence="8">CBS 122681</strain>
    </source>
</reference>
<evidence type="ECO:0000256" key="3">
    <source>
        <dbReference type="ARBA" id="ARBA00022741"/>
    </source>
</evidence>
<dbReference type="GO" id="GO:0004674">
    <property type="term" value="F:protein serine/threonine kinase activity"/>
    <property type="evidence" value="ECO:0007669"/>
    <property type="project" value="UniProtKB-KW"/>
</dbReference>
<proteinExistence type="predicted"/>
<dbReference type="OrthoDB" id="5979581at2759"/>
<keyword evidence="5 6" id="KW-0067">ATP-binding</keyword>
<dbReference type="InterPro" id="IPR000719">
    <property type="entry name" value="Prot_kinase_dom"/>
</dbReference>
<dbReference type="InterPro" id="IPR017441">
    <property type="entry name" value="Protein_kinase_ATP_BS"/>
</dbReference>
<organism evidence="8 9">
    <name type="scientific">Lophiostoma macrostomum CBS 122681</name>
    <dbReference type="NCBI Taxonomy" id="1314788"/>
    <lineage>
        <taxon>Eukaryota</taxon>
        <taxon>Fungi</taxon>
        <taxon>Dikarya</taxon>
        <taxon>Ascomycota</taxon>
        <taxon>Pezizomycotina</taxon>
        <taxon>Dothideomycetes</taxon>
        <taxon>Pleosporomycetidae</taxon>
        <taxon>Pleosporales</taxon>
        <taxon>Lophiostomataceae</taxon>
        <taxon>Lophiostoma</taxon>
    </lineage>
</organism>
<dbReference type="GO" id="GO:0043484">
    <property type="term" value="P:regulation of RNA splicing"/>
    <property type="evidence" value="ECO:0007669"/>
    <property type="project" value="TreeGrafter"/>
</dbReference>
<feature type="domain" description="Protein kinase" evidence="7">
    <location>
        <begin position="41"/>
        <end position="406"/>
    </location>
</feature>
<accession>A0A6A6TIY9</accession>
<dbReference type="EMBL" id="MU004311">
    <property type="protein sequence ID" value="KAF2658923.1"/>
    <property type="molecule type" value="Genomic_DNA"/>
</dbReference>
<evidence type="ECO:0000256" key="2">
    <source>
        <dbReference type="ARBA" id="ARBA00022679"/>
    </source>
</evidence>
<dbReference type="SMART" id="SM00220">
    <property type="entry name" value="S_TKc"/>
    <property type="match status" value="1"/>
</dbReference>
<dbReference type="GO" id="GO:0005524">
    <property type="term" value="F:ATP binding"/>
    <property type="evidence" value="ECO:0007669"/>
    <property type="project" value="UniProtKB-UniRule"/>
</dbReference>
<keyword evidence="1" id="KW-0723">Serine/threonine-protein kinase</keyword>
<evidence type="ECO:0000259" key="7">
    <source>
        <dbReference type="PROSITE" id="PS50011"/>
    </source>
</evidence>
<sequence length="413" mass="47463">MDRTSPRHVYDFPLPNEDSGLYGLDGLYPVQVGDIYKDGRYKVVNKLGSGGFANVWAARDLQSDVVVAIKVLQAKYSKDNQELEILQCIRSHEDQQHPGQKHLPTLLDHFFEGKNLFIVTQLMGPSIYDAIEYIPKWRFSKSSARYTKQLLLAIDCLHSYGIVHGDIYESNILFYIPKGHKLDLDKVKVEEITRKDGKPLEEWMPRMQTDIMCNWYSTERMAMELRDIQLIDFSSAFFESQPPKTISTPHHLKSPEDIFQKPLTRAVDVWSFGCMVYWMFAVDELFTGRSGYRNLIADIPIVLGDSSAPWMLSSLLQAIHDNLWDDIQSLKFSQLGHDTTLESELHEQYEHAIAEIPQFWPKLEDKSLDMERTGIGAVARYIRKALIVDPLQRPTTKDMIGAEKLLDSAFNTK</sequence>
<evidence type="ECO:0000256" key="1">
    <source>
        <dbReference type="ARBA" id="ARBA00022527"/>
    </source>
</evidence>
<dbReference type="InterPro" id="IPR051175">
    <property type="entry name" value="CLK_kinases"/>
</dbReference>
<dbReference type="PROSITE" id="PS00107">
    <property type="entry name" value="PROTEIN_KINASE_ATP"/>
    <property type="match status" value="1"/>
</dbReference>
<dbReference type="PANTHER" id="PTHR45646:SF11">
    <property type="entry name" value="SERINE_THREONINE-PROTEIN KINASE DOA"/>
    <property type="match status" value="1"/>
</dbReference>
<dbReference type="Pfam" id="PF00069">
    <property type="entry name" value="Pkinase"/>
    <property type="match status" value="1"/>
</dbReference>
<feature type="binding site" evidence="6">
    <location>
        <position position="70"/>
    </location>
    <ligand>
        <name>ATP</name>
        <dbReference type="ChEBI" id="CHEBI:30616"/>
    </ligand>
</feature>
<dbReference type="PROSITE" id="PS50011">
    <property type="entry name" value="PROTEIN_KINASE_DOM"/>
    <property type="match status" value="1"/>
</dbReference>
<dbReference type="Proteomes" id="UP000799324">
    <property type="component" value="Unassembled WGS sequence"/>
</dbReference>
<dbReference type="GO" id="GO:0005634">
    <property type="term" value="C:nucleus"/>
    <property type="evidence" value="ECO:0007669"/>
    <property type="project" value="TreeGrafter"/>
</dbReference>
<evidence type="ECO:0000256" key="4">
    <source>
        <dbReference type="ARBA" id="ARBA00022777"/>
    </source>
</evidence>
<dbReference type="Gene3D" id="1.10.510.10">
    <property type="entry name" value="Transferase(Phosphotransferase) domain 1"/>
    <property type="match status" value="1"/>
</dbReference>
<dbReference type="SUPFAM" id="SSF56112">
    <property type="entry name" value="Protein kinase-like (PK-like)"/>
    <property type="match status" value="1"/>
</dbReference>
<dbReference type="InterPro" id="IPR011009">
    <property type="entry name" value="Kinase-like_dom_sf"/>
</dbReference>
<evidence type="ECO:0000256" key="5">
    <source>
        <dbReference type="ARBA" id="ARBA00022840"/>
    </source>
</evidence>
<keyword evidence="9" id="KW-1185">Reference proteome</keyword>